<dbReference type="Proteomes" id="UP000186004">
    <property type="component" value="Unassembled WGS sequence"/>
</dbReference>
<accession>A0A1N7EZP2</accession>
<dbReference type="AlphaFoldDB" id="A0A1N7EZP2"/>
<keyword evidence="1" id="KW-0472">Membrane</keyword>
<gene>
    <name evidence="2" type="ORF">SAMN05444858_110229</name>
    <name evidence="3" type="ORF">SAMN05444858_1291</name>
</gene>
<evidence type="ECO:0000313" key="4">
    <source>
        <dbReference type="Proteomes" id="UP000186004"/>
    </source>
</evidence>
<sequence length="24" mass="2746">TRYAKRASLYRASLVLIAAIIWLP</sequence>
<reference evidence="3 4" key="1">
    <citation type="submission" date="2017-01" db="EMBL/GenBank/DDBJ databases">
        <authorList>
            <person name="Mah S.A."/>
            <person name="Swanson W.J."/>
            <person name="Moy G.W."/>
            <person name="Vacquier V.D."/>
        </authorList>
    </citation>
    <scope>NUCLEOTIDE SEQUENCE [LARGE SCALE GENOMIC DNA]</scope>
    <source>
        <strain evidence="3 4">DSM 45758</strain>
    </source>
</reference>
<evidence type="ECO:0000313" key="3">
    <source>
        <dbReference type="EMBL" id="SIR93452.1"/>
    </source>
</evidence>
<name>A0A1N7EZP2_9ACTN</name>
<feature type="non-terminal residue" evidence="3">
    <location>
        <position position="1"/>
    </location>
</feature>
<protein>
    <submittedName>
        <fullName evidence="3">Uncharacterized protein</fullName>
    </submittedName>
</protein>
<evidence type="ECO:0000313" key="2">
    <source>
        <dbReference type="EMBL" id="SIR48597.1"/>
    </source>
</evidence>
<proteinExistence type="predicted"/>
<dbReference type="EMBL" id="FTNF01000029">
    <property type="protein sequence ID" value="SIR93452.1"/>
    <property type="molecule type" value="Genomic_DNA"/>
</dbReference>
<keyword evidence="4" id="KW-1185">Reference proteome</keyword>
<feature type="transmembrane region" description="Helical" evidence="1">
    <location>
        <begin position="7"/>
        <end position="23"/>
    </location>
</feature>
<dbReference type="EMBL" id="FTNF01000010">
    <property type="protein sequence ID" value="SIR48597.1"/>
    <property type="molecule type" value="Genomic_DNA"/>
</dbReference>
<organism evidence="3 4">
    <name type="scientific">Micromonospora avicenniae</name>
    <dbReference type="NCBI Taxonomy" id="1198245"/>
    <lineage>
        <taxon>Bacteria</taxon>
        <taxon>Bacillati</taxon>
        <taxon>Actinomycetota</taxon>
        <taxon>Actinomycetes</taxon>
        <taxon>Micromonosporales</taxon>
        <taxon>Micromonosporaceae</taxon>
        <taxon>Micromonospora</taxon>
    </lineage>
</organism>
<evidence type="ECO:0000256" key="1">
    <source>
        <dbReference type="SAM" id="Phobius"/>
    </source>
</evidence>
<keyword evidence="1" id="KW-0812">Transmembrane</keyword>
<keyword evidence="1" id="KW-1133">Transmembrane helix</keyword>